<evidence type="ECO:0000313" key="1">
    <source>
        <dbReference type="EMBL" id="CAG6678105.1"/>
    </source>
</evidence>
<dbReference type="AlphaFoldDB" id="A0A8D8T1N9"/>
<name>A0A8D8T1N9_9HEMI</name>
<protein>
    <submittedName>
        <fullName evidence="1">Uncharacterized protein</fullName>
    </submittedName>
</protein>
<reference evidence="1" key="1">
    <citation type="submission" date="2021-05" db="EMBL/GenBank/DDBJ databases">
        <authorList>
            <person name="Alioto T."/>
            <person name="Alioto T."/>
            <person name="Gomez Garrido J."/>
        </authorList>
    </citation>
    <scope>NUCLEOTIDE SEQUENCE</scope>
</reference>
<organism evidence="1">
    <name type="scientific">Cacopsylla melanoneura</name>
    <dbReference type="NCBI Taxonomy" id="428564"/>
    <lineage>
        <taxon>Eukaryota</taxon>
        <taxon>Metazoa</taxon>
        <taxon>Ecdysozoa</taxon>
        <taxon>Arthropoda</taxon>
        <taxon>Hexapoda</taxon>
        <taxon>Insecta</taxon>
        <taxon>Pterygota</taxon>
        <taxon>Neoptera</taxon>
        <taxon>Paraneoptera</taxon>
        <taxon>Hemiptera</taxon>
        <taxon>Sternorrhyncha</taxon>
        <taxon>Psylloidea</taxon>
        <taxon>Psyllidae</taxon>
        <taxon>Psyllinae</taxon>
        <taxon>Cacopsylla</taxon>
    </lineage>
</organism>
<dbReference type="EMBL" id="HBUF01244804">
    <property type="protein sequence ID" value="CAG6678105.1"/>
    <property type="molecule type" value="Transcribed_RNA"/>
</dbReference>
<sequence length="104" mass="11812">MSSNALYFYTLIPVLIVWDWPEGKNQDNSYSLFHICACACRTEGPGAPKFLGVPLGPNPELPTKFHQNRMATVGEKAVLLLRPKMQQVYFSKSISRFFSVVFRI</sequence>
<accession>A0A8D8T1N9</accession>
<proteinExistence type="predicted"/>